<dbReference type="Proteomes" id="UP000823588">
    <property type="component" value="Unassembled WGS sequence"/>
</dbReference>
<feature type="domain" description="Metallo-beta-lactamase" evidence="6">
    <location>
        <begin position="43"/>
        <end position="254"/>
    </location>
</feature>
<dbReference type="InterPro" id="IPR036866">
    <property type="entry name" value="RibonucZ/Hydroxyglut_hydro"/>
</dbReference>
<evidence type="ECO:0000256" key="3">
    <source>
        <dbReference type="ARBA" id="ARBA00022723"/>
    </source>
</evidence>
<keyword evidence="5" id="KW-0862">Zinc</keyword>
<evidence type="ECO:0000259" key="6">
    <source>
        <dbReference type="SMART" id="SM00849"/>
    </source>
</evidence>
<dbReference type="InterPro" id="IPR051013">
    <property type="entry name" value="MBL_superfamily_lactonases"/>
</dbReference>
<evidence type="ECO:0000256" key="4">
    <source>
        <dbReference type="ARBA" id="ARBA00022801"/>
    </source>
</evidence>
<keyword evidence="8" id="KW-1185">Reference proteome</keyword>
<proteinExistence type="inferred from homology"/>
<dbReference type="SUPFAM" id="SSF56281">
    <property type="entry name" value="Metallo-hydrolase/oxidoreductase"/>
    <property type="match status" value="1"/>
</dbReference>
<dbReference type="GO" id="GO:0046872">
    <property type="term" value="F:metal ion binding"/>
    <property type="evidence" value="ECO:0007669"/>
    <property type="project" value="UniProtKB-KW"/>
</dbReference>
<dbReference type="AlphaFoldDB" id="A0A8T4GFY3"/>
<reference evidence="7" key="1">
    <citation type="submission" date="2021-03" db="EMBL/GenBank/DDBJ databases">
        <title>Genomic Encyclopedia of Type Strains, Phase IV (KMG-IV): sequencing the most valuable type-strain genomes for metagenomic binning, comparative biology and taxonomic classification.</title>
        <authorList>
            <person name="Goeker M."/>
        </authorList>
    </citation>
    <scope>NUCLEOTIDE SEQUENCE</scope>
    <source>
        <strain evidence="7">DSM 23564</strain>
    </source>
</reference>
<dbReference type="InterPro" id="IPR001279">
    <property type="entry name" value="Metallo-B-lactamas"/>
</dbReference>
<dbReference type="CDD" id="cd07729">
    <property type="entry name" value="AHL_lactonase_MBL-fold"/>
    <property type="match status" value="1"/>
</dbReference>
<dbReference type="GO" id="GO:0016787">
    <property type="term" value="F:hydrolase activity"/>
    <property type="evidence" value="ECO:0007669"/>
    <property type="project" value="UniProtKB-KW"/>
</dbReference>
<protein>
    <submittedName>
        <fullName evidence="7">Glyoxylase-like metal-dependent hydrolase (Beta-lactamase superfamily II)</fullName>
    </submittedName>
</protein>
<gene>
    <name evidence="7" type="ORF">J2751_001650</name>
</gene>
<evidence type="ECO:0000256" key="2">
    <source>
        <dbReference type="ARBA" id="ARBA00007749"/>
    </source>
</evidence>
<dbReference type="OrthoDB" id="7773at2157"/>
<comment type="similarity">
    <text evidence="2">Belongs to the metallo-beta-lactamase superfamily.</text>
</comment>
<evidence type="ECO:0000313" key="7">
    <source>
        <dbReference type="EMBL" id="MBP1922637.1"/>
    </source>
</evidence>
<evidence type="ECO:0000256" key="1">
    <source>
        <dbReference type="ARBA" id="ARBA00001947"/>
    </source>
</evidence>
<comment type="cofactor">
    <cofactor evidence="1">
        <name>Zn(2+)</name>
        <dbReference type="ChEBI" id="CHEBI:29105"/>
    </cofactor>
</comment>
<accession>A0A8T4GFY3</accession>
<comment type="caution">
    <text evidence="7">The sequence shown here is derived from an EMBL/GenBank/DDBJ whole genome shotgun (WGS) entry which is preliminary data.</text>
</comment>
<organism evidence="7 8">
    <name type="scientific">Halorubrum alkaliphilum</name>
    <dbReference type="NCBI Taxonomy" id="261290"/>
    <lineage>
        <taxon>Archaea</taxon>
        <taxon>Methanobacteriati</taxon>
        <taxon>Methanobacteriota</taxon>
        <taxon>Stenosarchaea group</taxon>
        <taxon>Halobacteria</taxon>
        <taxon>Halobacteriales</taxon>
        <taxon>Haloferacaceae</taxon>
        <taxon>Halorubrum</taxon>
    </lineage>
</organism>
<dbReference type="EMBL" id="JAGGKQ010000010">
    <property type="protein sequence ID" value="MBP1922637.1"/>
    <property type="molecule type" value="Genomic_DNA"/>
</dbReference>
<dbReference type="Gene3D" id="3.60.15.10">
    <property type="entry name" value="Ribonuclease Z/Hydroxyacylglutathione hydrolase-like"/>
    <property type="match status" value="1"/>
</dbReference>
<keyword evidence="4 7" id="KW-0378">Hydrolase</keyword>
<keyword evidence="3" id="KW-0479">Metal-binding</keyword>
<sequence>MVDAEVYVIDRGGIRCDMNYMLEGNTLATRTDRNPDIDYDEIPVWNLVIDHPEATILWDTGSHHEAADGHWPDDLVEAFHPHDASDHRLDDDLAAAGYALDDIDAVFVSHLHIDHAGGLEFFAGTDTPIYAHRKELEFAYYDAKVGAGDGGYLLADFDHDLNWQPLHADREEHFTDLEFVRLPGHTPGLTGSVLHLDDEGTLVFAGDQAYMRANYDDELPLGGPLLWGKTEWRESLRRLRAIERRHDAEVVFGHDSDQFESMRPGWGV</sequence>
<dbReference type="PANTHER" id="PTHR42978">
    <property type="entry name" value="QUORUM-QUENCHING LACTONASE YTNP-RELATED-RELATED"/>
    <property type="match status" value="1"/>
</dbReference>
<name>A0A8T4GFY3_9EURY</name>
<dbReference type="PANTHER" id="PTHR42978:SF2">
    <property type="entry name" value="102 KBASES UNSTABLE REGION: FROM 1 TO 119443"/>
    <property type="match status" value="1"/>
</dbReference>
<evidence type="ECO:0000256" key="5">
    <source>
        <dbReference type="ARBA" id="ARBA00022833"/>
    </source>
</evidence>
<dbReference type="SMART" id="SM00849">
    <property type="entry name" value="Lactamase_B"/>
    <property type="match status" value="1"/>
</dbReference>
<evidence type="ECO:0000313" key="8">
    <source>
        <dbReference type="Proteomes" id="UP000823588"/>
    </source>
</evidence>
<dbReference type="Pfam" id="PF00753">
    <property type="entry name" value="Lactamase_B"/>
    <property type="match status" value="1"/>
</dbReference>
<dbReference type="RefSeq" id="WP_209484984.1">
    <property type="nucleotide sequence ID" value="NZ_JAGGKQ010000010.1"/>
</dbReference>